<name>A0ABQ3JXP4_9PSEU</name>
<evidence type="ECO:0000313" key="2">
    <source>
        <dbReference type="EMBL" id="GHF94790.1"/>
    </source>
</evidence>
<keyword evidence="3" id="KW-1185">Reference proteome</keyword>
<dbReference type="InterPro" id="IPR001466">
    <property type="entry name" value="Beta-lactam-related"/>
</dbReference>
<dbReference type="SUPFAM" id="SSF56601">
    <property type="entry name" value="beta-lactamase/transpeptidase-like"/>
    <property type="match status" value="1"/>
</dbReference>
<dbReference type="InterPro" id="IPR050491">
    <property type="entry name" value="AmpC-like"/>
</dbReference>
<evidence type="ECO:0000259" key="1">
    <source>
        <dbReference type="Pfam" id="PF00144"/>
    </source>
</evidence>
<keyword evidence="2" id="KW-0378">Hydrolase</keyword>
<dbReference type="EMBL" id="BNAW01000002">
    <property type="protein sequence ID" value="GHF94790.1"/>
    <property type="molecule type" value="Genomic_DNA"/>
</dbReference>
<comment type="caution">
    <text evidence="2">The sequence shown here is derived from an EMBL/GenBank/DDBJ whole genome shotgun (WGS) entry which is preliminary data.</text>
</comment>
<organism evidence="2 3">
    <name type="scientific">Amycolatopsis bullii</name>
    <dbReference type="NCBI Taxonomy" id="941987"/>
    <lineage>
        <taxon>Bacteria</taxon>
        <taxon>Bacillati</taxon>
        <taxon>Actinomycetota</taxon>
        <taxon>Actinomycetes</taxon>
        <taxon>Pseudonocardiales</taxon>
        <taxon>Pseudonocardiaceae</taxon>
        <taxon>Amycolatopsis</taxon>
    </lineage>
</organism>
<evidence type="ECO:0000313" key="3">
    <source>
        <dbReference type="Proteomes" id="UP000649955"/>
    </source>
</evidence>
<accession>A0ABQ3JXP4</accession>
<proteinExistence type="predicted"/>
<sequence>MDAEDLARLLEKHRVPGAQLAVRRNGVTVAVEAGEERHGSGRAMTAGSAFPLGSLTKPFTAALTLILAEEGDLDLDEPLTGLGGAVTLRRLLSHTAGLESEVDDPETGTRARWAARYCLRVRPQFPPGTVFSYSNVGYVLAGWLAEEATGMDWAEALEAILLRPLGIPVTAATVSGHAVGERIVPIDEQFLPALEAPDGGLTSSAAGLVRFCAADVVATMCADQLGPVEAGPFGMADGWGLGWARYRAEDGADWFGHDGTGDGISCHLRFDPATGAAVALTANAGTGPALWADVLAELEIPLGRPAPWPEPVAAWPGCAGVYRNGRSEFEFTMTGDHLVLVGTGPLTCHPGLRFRVRDRSGTTHEGRFLRDPAGRVDRVQVTGRLARRAGGPAS</sequence>
<reference evidence="3" key="1">
    <citation type="journal article" date="2019" name="Int. J. Syst. Evol. Microbiol.">
        <title>The Global Catalogue of Microorganisms (GCM) 10K type strain sequencing project: providing services to taxonomists for standard genome sequencing and annotation.</title>
        <authorList>
            <consortium name="The Broad Institute Genomics Platform"/>
            <consortium name="The Broad Institute Genome Sequencing Center for Infectious Disease"/>
            <person name="Wu L."/>
            <person name="Ma J."/>
        </authorList>
    </citation>
    <scope>NUCLEOTIDE SEQUENCE [LARGE SCALE GENOMIC DNA]</scope>
    <source>
        <strain evidence="3">CGMCC 4.7680</strain>
    </source>
</reference>
<dbReference type="Gene3D" id="3.40.710.10">
    <property type="entry name" value="DD-peptidase/beta-lactamase superfamily"/>
    <property type="match status" value="1"/>
</dbReference>
<dbReference type="GO" id="GO:0016787">
    <property type="term" value="F:hydrolase activity"/>
    <property type="evidence" value="ECO:0007669"/>
    <property type="project" value="UniProtKB-KW"/>
</dbReference>
<feature type="domain" description="Beta-lactamase-related" evidence="1">
    <location>
        <begin position="7"/>
        <end position="287"/>
    </location>
</feature>
<dbReference type="PANTHER" id="PTHR46825">
    <property type="entry name" value="D-ALANYL-D-ALANINE-CARBOXYPEPTIDASE/ENDOPEPTIDASE AMPH"/>
    <property type="match status" value="1"/>
</dbReference>
<dbReference type="Pfam" id="PF00144">
    <property type="entry name" value="Beta-lactamase"/>
    <property type="match status" value="1"/>
</dbReference>
<dbReference type="InterPro" id="IPR012338">
    <property type="entry name" value="Beta-lactam/transpept-like"/>
</dbReference>
<dbReference type="RefSeq" id="WP_191306524.1">
    <property type="nucleotide sequence ID" value="NZ_BNAW01000002.1"/>
</dbReference>
<gene>
    <name evidence="2" type="ORF">GCM10017567_06620</name>
</gene>
<dbReference type="Proteomes" id="UP000649955">
    <property type="component" value="Unassembled WGS sequence"/>
</dbReference>
<dbReference type="PANTHER" id="PTHR46825:SF9">
    <property type="entry name" value="BETA-LACTAMASE-RELATED DOMAIN-CONTAINING PROTEIN"/>
    <property type="match status" value="1"/>
</dbReference>
<protein>
    <submittedName>
        <fullName evidence="2">Serine hydrolase</fullName>
    </submittedName>
</protein>